<dbReference type="SUPFAM" id="SSF55811">
    <property type="entry name" value="Nudix"/>
    <property type="match status" value="1"/>
</dbReference>
<dbReference type="PROSITE" id="PS00893">
    <property type="entry name" value="NUDIX_BOX"/>
    <property type="match status" value="1"/>
</dbReference>
<dbReference type="Gene3D" id="3.40.50.620">
    <property type="entry name" value="HUPs"/>
    <property type="match status" value="1"/>
</dbReference>
<dbReference type="NCBIfam" id="TIGR00125">
    <property type="entry name" value="cyt_tran_rel"/>
    <property type="match status" value="1"/>
</dbReference>
<dbReference type="PROSITE" id="PS51462">
    <property type="entry name" value="NUDIX"/>
    <property type="match status" value="1"/>
</dbReference>
<dbReference type="Gene3D" id="3.90.79.10">
    <property type="entry name" value="Nucleoside Triphosphate Pyrophosphohydrolase"/>
    <property type="match status" value="1"/>
</dbReference>
<dbReference type="CDD" id="cd18873">
    <property type="entry name" value="NUDIX_NadM_like"/>
    <property type="match status" value="1"/>
</dbReference>
<dbReference type="Proteomes" id="UP001596045">
    <property type="component" value="Unassembled WGS sequence"/>
</dbReference>
<dbReference type="Pfam" id="PF01467">
    <property type="entry name" value="CTP_transf_like"/>
    <property type="match status" value="1"/>
</dbReference>
<evidence type="ECO:0000256" key="4">
    <source>
        <dbReference type="ARBA" id="ARBA00022801"/>
    </source>
</evidence>
<dbReference type="SUPFAM" id="SSF52374">
    <property type="entry name" value="Nucleotidylyl transferase"/>
    <property type="match status" value="1"/>
</dbReference>
<organism evidence="6 7">
    <name type="scientific">Paraherbaspirillum soli</name>
    <dbReference type="NCBI Taxonomy" id="631222"/>
    <lineage>
        <taxon>Bacteria</taxon>
        <taxon>Pseudomonadati</taxon>
        <taxon>Pseudomonadota</taxon>
        <taxon>Betaproteobacteria</taxon>
        <taxon>Burkholderiales</taxon>
        <taxon>Oxalobacteraceae</taxon>
        <taxon>Paraherbaspirillum</taxon>
    </lineage>
</organism>
<dbReference type="Pfam" id="PF00293">
    <property type="entry name" value="NUDIX"/>
    <property type="match status" value="1"/>
</dbReference>
<dbReference type="GO" id="GO:0016779">
    <property type="term" value="F:nucleotidyltransferase activity"/>
    <property type="evidence" value="ECO:0007669"/>
    <property type="project" value="UniProtKB-KW"/>
</dbReference>
<comment type="cofactor">
    <cofactor evidence="1">
        <name>Mg(2+)</name>
        <dbReference type="ChEBI" id="CHEBI:18420"/>
    </cofactor>
</comment>
<dbReference type="RefSeq" id="WP_378995553.1">
    <property type="nucleotide sequence ID" value="NZ_JBHSMT010000008.1"/>
</dbReference>
<dbReference type="InterPro" id="IPR014729">
    <property type="entry name" value="Rossmann-like_a/b/a_fold"/>
</dbReference>
<keyword evidence="2" id="KW-0808">Transferase</keyword>
<evidence type="ECO:0000259" key="5">
    <source>
        <dbReference type="PROSITE" id="PS51462"/>
    </source>
</evidence>
<keyword evidence="7" id="KW-1185">Reference proteome</keyword>
<dbReference type="PANTHER" id="PTHR21342">
    <property type="entry name" value="PHOSPHOPANTETHEINE ADENYLYLTRANSFERASE"/>
    <property type="match status" value="1"/>
</dbReference>
<dbReference type="EMBL" id="JBHSMT010000008">
    <property type="protein sequence ID" value="MFC5473297.1"/>
    <property type="molecule type" value="Genomic_DNA"/>
</dbReference>
<name>A0ABW0M7N4_9BURK</name>
<proteinExistence type="predicted"/>
<accession>A0ABW0M7N4</accession>
<evidence type="ECO:0000256" key="3">
    <source>
        <dbReference type="ARBA" id="ARBA00022695"/>
    </source>
</evidence>
<keyword evidence="4" id="KW-0378">Hydrolase</keyword>
<protein>
    <submittedName>
        <fullName evidence="6">Bifunctional nicotinamide-nucleotide adenylyltransferase/Nudix hydroxylase</fullName>
    </submittedName>
</protein>
<dbReference type="PANTHER" id="PTHR21342:SF0">
    <property type="entry name" value="BIFUNCTIONAL NMN ADENYLYLTRANSFERASE_NUDIX HYDROLASE"/>
    <property type="match status" value="1"/>
</dbReference>
<sequence>MPVTTPEVAVLIGRFQPFHRGHATLLQKALETAPRVVIVLGSSFHARSAKNPFNWRERAAMIGATLPAAERERVSYVAVRDYYEDKRWARAVQNEVSKLHPDARRIALIGHFKDASSQYLNLFPQWQLVSSENAFEIDATRIRRILFEAEDIDVSLTVIAELVPLAVRQYLQAWSKLACFAPLVQEHQQLQKYKAAWSTAPYPPIFVTVDAVVRSAGHVLLVQRGGFPGKGLWAIPGGFVEQHERLLPAAMRELFEETGIAVLASSLNDAFIEAKAFDHPERSLRGRTITHAHYFDLKTEHLPAVQGADDAAVAVWVPIAQLAAMEESFFDDHFHILDQFLRLSED</sequence>
<feature type="domain" description="Nudix hydrolase" evidence="5">
    <location>
        <begin position="204"/>
        <end position="340"/>
    </location>
</feature>
<comment type="caution">
    <text evidence="6">The sequence shown here is derived from an EMBL/GenBank/DDBJ whole genome shotgun (WGS) entry which is preliminary data.</text>
</comment>
<evidence type="ECO:0000256" key="1">
    <source>
        <dbReference type="ARBA" id="ARBA00001946"/>
    </source>
</evidence>
<reference evidence="7" key="1">
    <citation type="journal article" date="2019" name="Int. J. Syst. Evol. Microbiol.">
        <title>The Global Catalogue of Microorganisms (GCM) 10K type strain sequencing project: providing services to taxonomists for standard genome sequencing and annotation.</title>
        <authorList>
            <consortium name="The Broad Institute Genomics Platform"/>
            <consortium name="The Broad Institute Genome Sequencing Center for Infectious Disease"/>
            <person name="Wu L."/>
            <person name="Ma J."/>
        </authorList>
    </citation>
    <scope>NUCLEOTIDE SEQUENCE [LARGE SCALE GENOMIC DNA]</scope>
    <source>
        <strain evidence="7">JCM 17066</strain>
    </source>
</reference>
<evidence type="ECO:0000256" key="2">
    <source>
        <dbReference type="ARBA" id="ARBA00022679"/>
    </source>
</evidence>
<gene>
    <name evidence="6" type="ORF">ACFPM8_04945</name>
</gene>
<dbReference type="InterPro" id="IPR004821">
    <property type="entry name" value="Cyt_trans-like"/>
</dbReference>
<evidence type="ECO:0000313" key="7">
    <source>
        <dbReference type="Proteomes" id="UP001596045"/>
    </source>
</evidence>
<dbReference type="InterPro" id="IPR000086">
    <property type="entry name" value="NUDIX_hydrolase_dom"/>
</dbReference>
<evidence type="ECO:0000313" key="6">
    <source>
        <dbReference type="EMBL" id="MFC5473297.1"/>
    </source>
</evidence>
<dbReference type="InterPro" id="IPR020084">
    <property type="entry name" value="NUDIX_hydrolase_CS"/>
</dbReference>
<keyword evidence="3 6" id="KW-0548">Nucleotidyltransferase</keyword>
<dbReference type="InterPro" id="IPR015797">
    <property type="entry name" value="NUDIX_hydrolase-like_dom_sf"/>
</dbReference>